<dbReference type="Proteomes" id="UP000245207">
    <property type="component" value="Unassembled WGS sequence"/>
</dbReference>
<dbReference type="AlphaFoldDB" id="A0A2U1KVE5"/>
<sequence length="332" mass="37804">MALARIRSRLSSSSPAQPTSPMPNSRPSSFNNYVDKMRDIPEFDDMKNLIAEVEYKMIKSKDKNTIHMMLDSAAKFGVFRVSGHGISPEELQMAFSEAEFCFGLLAERWSRDGDREEFSWSRSAMTMAERRRDVKNAEQFHMFRERMENVANKLEKIAKDVTQVIGSNTGKQPRKKIKENETRMTLFKHNNSSLQPHTPRSSQTPRALDGSSRRDSAAFAVSLHIPTEYGEFRLLSEDGAYSFHTNPNTIVFTMGEQAEEWSYGELRSALGEINIEPDIHEDKGAYSIELKCSPSNLNEAVDKNQSISITDQIIFLVIVAIVYKLFSYFLSN</sequence>
<evidence type="ECO:0000313" key="4">
    <source>
        <dbReference type="Proteomes" id="UP000245207"/>
    </source>
</evidence>
<accession>A0A2U1KVE5</accession>
<feature type="region of interest" description="Disordered" evidence="1">
    <location>
        <begin position="188"/>
        <end position="213"/>
    </location>
</feature>
<keyword evidence="2" id="KW-0472">Membrane</keyword>
<feature type="region of interest" description="Disordered" evidence="1">
    <location>
        <begin position="1"/>
        <end position="30"/>
    </location>
</feature>
<dbReference type="Gene3D" id="2.60.120.330">
    <property type="entry name" value="B-lactam Antibiotic, Isopenicillin N Synthase, Chain"/>
    <property type="match status" value="1"/>
</dbReference>
<dbReference type="OrthoDB" id="1523082at2759"/>
<feature type="compositionally biased region" description="Polar residues" evidence="1">
    <location>
        <begin position="188"/>
        <end position="205"/>
    </location>
</feature>
<evidence type="ECO:0008006" key="5">
    <source>
        <dbReference type="Google" id="ProtNLM"/>
    </source>
</evidence>
<feature type="transmembrane region" description="Helical" evidence="2">
    <location>
        <begin position="313"/>
        <end position="330"/>
    </location>
</feature>
<evidence type="ECO:0000313" key="3">
    <source>
        <dbReference type="EMBL" id="PWA40712.1"/>
    </source>
</evidence>
<feature type="compositionally biased region" description="Low complexity" evidence="1">
    <location>
        <begin position="1"/>
        <end position="19"/>
    </location>
</feature>
<dbReference type="STRING" id="35608.A0A2U1KVE5"/>
<gene>
    <name evidence="3" type="ORF">CTI12_AA499010</name>
</gene>
<dbReference type="SUPFAM" id="SSF51197">
    <property type="entry name" value="Clavaminate synthase-like"/>
    <property type="match status" value="1"/>
</dbReference>
<evidence type="ECO:0000256" key="2">
    <source>
        <dbReference type="SAM" id="Phobius"/>
    </source>
</evidence>
<dbReference type="EMBL" id="PKPP01013590">
    <property type="protein sequence ID" value="PWA40712.1"/>
    <property type="molecule type" value="Genomic_DNA"/>
</dbReference>
<organism evidence="3 4">
    <name type="scientific">Artemisia annua</name>
    <name type="common">Sweet wormwood</name>
    <dbReference type="NCBI Taxonomy" id="35608"/>
    <lineage>
        <taxon>Eukaryota</taxon>
        <taxon>Viridiplantae</taxon>
        <taxon>Streptophyta</taxon>
        <taxon>Embryophyta</taxon>
        <taxon>Tracheophyta</taxon>
        <taxon>Spermatophyta</taxon>
        <taxon>Magnoliopsida</taxon>
        <taxon>eudicotyledons</taxon>
        <taxon>Gunneridae</taxon>
        <taxon>Pentapetalae</taxon>
        <taxon>asterids</taxon>
        <taxon>campanulids</taxon>
        <taxon>Asterales</taxon>
        <taxon>Asteraceae</taxon>
        <taxon>Asteroideae</taxon>
        <taxon>Anthemideae</taxon>
        <taxon>Artemisiinae</taxon>
        <taxon>Artemisia</taxon>
    </lineage>
</organism>
<keyword evidence="2" id="KW-1133">Transmembrane helix</keyword>
<evidence type="ECO:0000256" key="1">
    <source>
        <dbReference type="SAM" id="MobiDB-lite"/>
    </source>
</evidence>
<dbReference type="InterPro" id="IPR027443">
    <property type="entry name" value="IPNS-like_sf"/>
</dbReference>
<keyword evidence="2" id="KW-0812">Transmembrane</keyword>
<name>A0A2U1KVE5_ARTAN</name>
<dbReference type="PANTHER" id="PTHR34945:SF6">
    <property type="entry name" value="GIBBERELLIN 2-BETA-DIOXYGENASE"/>
    <property type="match status" value="1"/>
</dbReference>
<reference evidence="3 4" key="1">
    <citation type="journal article" date="2018" name="Mol. Plant">
        <title>The genome of Artemisia annua provides insight into the evolution of Asteraceae family and artemisinin biosynthesis.</title>
        <authorList>
            <person name="Shen Q."/>
            <person name="Zhang L."/>
            <person name="Liao Z."/>
            <person name="Wang S."/>
            <person name="Yan T."/>
            <person name="Shi P."/>
            <person name="Liu M."/>
            <person name="Fu X."/>
            <person name="Pan Q."/>
            <person name="Wang Y."/>
            <person name="Lv Z."/>
            <person name="Lu X."/>
            <person name="Zhang F."/>
            <person name="Jiang W."/>
            <person name="Ma Y."/>
            <person name="Chen M."/>
            <person name="Hao X."/>
            <person name="Li L."/>
            <person name="Tang Y."/>
            <person name="Lv G."/>
            <person name="Zhou Y."/>
            <person name="Sun X."/>
            <person name="Brodelius P.E."/>
            <person name="Rose J.K.C."/>
            <person name="Tang K."/>
        </authorList>
    </citation>
    <scope>NUCLEOTIDE SEQUENCE [LARGE SCALE GENOMIC DNA]</scope>
    <source>
        <strain evidence="4">cv. Huhao1</strain>
        <tissue evidence="3">Leaf</tissue>
    </source>
</reference>
<dbReference type="PANTHER" id="PTHR34945">
    <property type="entry name" value="2-OXOGLUTARATE (2OG) AND FE(II)-DEPENDENT OXYGENASE SUPERFAMILY PROTEIN"/>
    <property type="match status" value="1"/>
</dbReference>
<comment type="caution">
    <text evidence="3">The sequence shown here is derived from an EMBL/GenBank/DDBJ whole genome shotgun (WGS) entry which is preliminary data.</text>
</comment>
<keyword evidence="4" id="KW-1185">Reference proteome</keyword>
<proteinExistence type="predicted"/>
<protein>
    <recommendedName>
        <fullName evidence="5">2-oxoglutarate (2OG) and Fe(II)-dependent oxygenase superfamily protein</fullName>
    </recommendedName>
</protein>